<accession>A0A1E3XD66</accession>
<evidence type="ECO:0000313" key="4">
    <source>
        <dbReference type="Proteomes" id="UP000094056"/>
    </source>
</evidence>
<dbReference type="InterPro" id="IPR015422">
    <property type="entry name" value="PyrdxlP-dep_Trfase_small"/>
</dbReference>
<evidence type="ECO:0000313" key="3">
    <source>
        <dbReference type="EMBL" id="ODS33538.1"/>
    </source>
</evidence>
<dbReference type="PATRIC" id="fig|1872076.5.peg.1571"/>
<evidence type="ECO:0000256" key="2">
    <source>
        <dbReference type="RuleBase" id="RU004508"/>
    </source>
</evidence>
<dbReference type="InterPro" id="IPR015424">
    <property type="entry name" value="PyrdxlP-dep_Trfase"/>
</dbReference>
<dbReference type="GO" id="GO:0008483">
    <property type="term" value="F:transaminase activity"/>
    <property type="evidence" value="ECO:0007669"/>
    <property type="project" value="UniProtKB-KW"/>
</dbReference>
<gene>
    <name evidence="3" type="primary">degT_4</name>
    <name evidence="3" type="ORF">SCARUB_01362</name>
</gene>
<dbReference type="GO" id="GO:0030170">
    <property type="term" value="F:pyridoxal phosphate binding"/>
    <property type="evidence" value="ECO:0007669"/>
    <property type="project" value="TreeGrafter"/>
</dbReference>
<dbReference type="SUPFAM" id="SSF53383">
    <property type="entry name" value="PLP-dependent transferases"/>
    <property type="match status" value="1"/>
</dbReference>
<dbReference type="EMBL" id="MAYW01000026">
    <property type="protein sequence ID" value="ODS33538.1"/>
    <property type="molecule type" value="Genomic_DNA"/>
</dbReference>
<dbReference type="Gene3D" id="3.90.1150.10">
    <property type="entry name" value="Aspartate Aminotransferase, domain 1"/>
    <property type="match status" value="1"/>
</dbReference>
<dbReference type="Pfam" id="PF01041">
    <property type="entry name" value="DegT_DnrJ_EryC1"/>
    <property type="match status" value="1"/>
</dbReference>
<keyword evidence="2" id="KW-0663">Pyridoxal phosphate</keyword>
<comment type="similarity">
    <text evidence="1 2">Belongs to the DegT/DnrJ/EryC1 family.</text>
</comment>
<dbReference type="InterPro" id="IPR000653">
    <property type="entry name" value="DegT/StrS_aminotransferase"/>
</dbReference>
<dbReference type="EC" id="2.6.1.-" evidence="3"/>
<organism evidence="3 4">
    <name type="scientific">Candidatus Scalindua rubra</name>
    <dbReference type="NCBI Taxonomy" id="1872076"/>
    <lineage>
        <taxon>Bacteria</taxon>
        <taxon>Pseudomonadati</taxon>
        <taxon>Planctomycetota</taxon>
        <taxon>Candidatus Brocadiia</taxon>
        <taxon>Candidatus Brocadiales</taxon>
        <taxon>Candidatus Scalinduaceae</taxon>
        <taxon>Candidatus Scalindua</taxon>
    </lineage>
</organism>
<dbReference type="Proteomes" id="UP000094056">
    <property type="component" value="Unassembled WGS sequence"/>
</dbReference>
<evidence type="ECO:0000256" key="1">
    <source>
        <dbReference type="ARBA" id="ARBA00037999"/>
    </source>
</evidence>
<sequence>MALKINLRNSDLPRKEAKALRDLLAINGGEPIRSQKDPLAENSSFVDIKGLLKSKVFKGGLNSNVRERFESAFARMCGAKYAVALANGMGAIHSSLAALELNPGDEIIVGAIASPSSILAIIAQDCIPIFADVDPKTGLITSDEIEKVLTSRTKAVIAVHFWGFPCDMNPIIELAKEYDLVVIEDCSNSLLAFYKGRTVGNLAHAGCFSFETDKDLSIDIGGAVITNTEEYAKMVRNFAYEFCSVERGGFGKIYSYPGIDYRLSNMQSGLLLLELERLAERIERRRYLAQRLDEHLKRVKGLILRECYEGSKGSYEQYHFRIDKRPFHASLDEIKRAIQAEGLKSIESVYSYYMPEVISFLNQYIARLSEAGYTDRKLQLKENGSFKKNLKHGVRWRIFEPYARRTIAKLDYADPDKFIYYGPETSPKARAYLENTLRFVLTERYSERDIDDIADIIKKVLDNYRK</sequence>
<dbReference type="PANTHER" id="PTHR30244:SF34">
    <property type="entry name" value="DTDP-4-AMINO-4,6-DIDEOXYGALACTOSE TRANSAMINASE"/>
    <property type="match status" value="1"/>
</dbReference>
<dbReference type="PANTHER" id="PTHR30244">
    <property type="entry name" value="TRANSAMINASE"/>
    <property type="match status" value="1"/>
</dbReference>
<dbReference type="InterPro" id="IPR015421">
    <property type="entry name" value="PyrdxlP-dep_Trfase_major"/>
</dbReference>
<reference evidence="3 4" key="1">
    <citation type="submission" date="2016-07" db="EMBL/GenBank/DDBJ databases">
        <title>Draft genome of Scalindua rubra, obtained from a brine-seawater interface in the Red Sea, sheds light on salt adaptation in anammox bacteria.</title>
        <authorList>
            <person name="Speth D.R."/>
            <person name="Lagkouvardos I."/>
            <person name="Wang Y."/>
            <person name="Qian P.-Y."/>
            <person name="Dutilh B.E."/>
            <person name="Jetten M.S."/>
        </authorList>
    </citation>
    <scope>NUCLEOTIDE SEQUENCE [LARGE SCALE GENOMIC DNA]</scope>
    <source>
        <strain evidence="3">BSI-1</strain>
    </source>
</reference>
<protein>
    <submittedName>
        <fullName evidence="3">Aminotransferase DegT</fullName>
        <ecNumber evidence="3">2.6.1.-</ecNumber>
    </submittedName>
</protein>
<dbReference type="AlphaFoldDB" id="A0A1E3XD66"/>
<dbReference type="Gene3D" id="3.40.640.10">
    <property type="entry name" value="Type I PLP-dependent aspartate aminotransferase-like (Major domain)"/>
    <property type="match status" value="1"/>
</dbReference>
<keyword evidence="3" id="KW-0032">Aminotransferase</keyword>
<proteinExistence type="inferred from homology"/>
<name>A0A1E3XD66_9BACT</name>
<dbReference type="GO" id="GO:0000271">
    <property type="term" value="P:polysaccharide biosynthetic process"/>
    <property type="evidence" value="ECO:0007669"/>
    <property type="project" value="TreeGrafter"/>
</dbReference>
<keyword evidence="3" id="KW-0808">Transferase</keyword>
<comment type="caution">
    <text evidence="3">The sequence shown here is derived from an EMBL/GenBank/DDBJ whole genome shotgun (WGS) entry which is preliminary data.</text>
</comment>